<comment type="caution">
    <text evidence="1">The sequence shown here is derived from an EMBL/GenBank/DDBJ whole genome shotgun (WGS) entry which is preliminary data.</text>
</comment>
<evidence type="ECO:0000313" key="2">
    <source>
        <dbReference type="Proteomes" id="UP000235739"/>
    </source>
</evidence>
<name>A0A2N7RZH8_9MICC</name>
<evidence type="ECO:0008006" key="3">
    <source>
        <dbReference type="Google" id="ProtNLM"/>
    </source>
</evidence>
<protein>
    <recommendedName>
        <fullName evidence="3">Phage head morphogenesis domain-containing protein</fullName>
    </recommendedName>
</protein>
<proteinExistence type="predicted"/>
<dbReference type="Proteomes" id="UP000235739">
    <property type="component" value="Unassembled WGS sequence"/>
</dbReference>
<dbReference type="AlphaFoldDB" id="A0A2N7RZH8"/>
<organism evidence="1 2">
    <name type="scientific">Glutamicibacter arilaitensis</name>
    <dbReference type="NCBI Taxonomy" id="256701"/>
    <lineage>
        <taxon>Bacteria</taxon>
        <taxon>Bacillati</taxon>
        <taxon>Actinomycetota</taxon>
        <taxon>Actinomycetes</taxon>
        <taxon>Micrococcales</taxon>
        <taxon>Micrococcaceae</taxon>
        <taxon>Glutamicibacter</taxon>
    </lineage>
</organism>
<evidence type="ECO:0000313" key="1">
    <source>
        <dbReference type="EMBL" id="PMQ19292.1"/>
    </source>
</evidence>
<reference evidence="1 2" key="1">
    <citation type="journal article" date="2017" name="Elife">
        <title>Extensive horizontal gene transfer in cheese-associated bacteria.</title>
        <authorList>
            <person name="Bonham K.S."/>
            <person name="Wolfe B.E."/>
            <person name="Dutton R.J."/>
        </authorList>
    </citation>
    <scope>NUCLEOTIDE SEQUENCE [LARGE SCALE GENOMIC DNA]</scope>
    <source>
        <strain evidence="1 2">JB182</strain>
    </source>
</reference>
<sequence>MSRAVLNRLPAANDDISRRVAADLRRILARIDLDNPVSARAALFELVPPLIERWGDVSATAAAEWFEGFRAANGLPGPFRSVLAPPLPIEQVNARIGFATREAGHLFTGQTSEFADFMLLIANEYSLAPGHNTVWNNSARDGAAFARVPEPGACDFCLMLASRGFVYSRGTVDQTQGADGEMTRFHGGCRCHAMPVWEETRARVEYGYDPEKLLAERQGA</sequence>
<accession>A0A2N7RZH8</accession>
<dbReference type="InterPro" id="IPR057369">
    <property type="entry name" value="VG15"/>
</dbReference>
<dbReference type="Pfam" id="PF25310">
    <property type="entry name" value="VG15"/>
    <property type="match status" value="1"/>
</dbReference>
<dbReference type="EMBL" id="PNQX01000002">
    <property type="protein sequence ID" value="PMQ19292.1"/>
    <property type="molecule type" value="Genomic_DNA"/>
</dbReference>
<dbReference type="RefSeq" id="WP_096257662.1">
    <property type="nucleotide sequence ID" value="NZ_JBQQKC010000026.1"/>
</dbReference>
<gene>
    <name evidence="1" type="ORF">CIK84_11315</name>
</gene>